<dbReference type="PANTHER" id="PTHR35936">
    <property type="entry name" value="MEMBRANE-BOUND LYTIC MUREIN TRANSGLYCOSYLASE F"/>
    <property type="match status" value="1"/>
</dbReference>
<dbReference type="InterPro" id="IPR018313">
    <property type="entry name" value="SBP_3_CS"/>
</dbReference>
<evidence type="ECO:0000256" key="3">
    <source>
        <dbReference type="ARBA" id="ARBA00022729"/>
    </source>
</evidence>
<sequence>MLRKLSYFILISILYFVSPSYAAVKVGILQFDPPFVTTDKRFVLSGFDIELMKCICSELNWSCKFVIFKDYSKLIDALLTNNVDYAMSGIVITPLKNPNLLFSIPYLISAGNFITLKSNTEITNLASLQNKKVGVLAGRGYGEYLKQNPSALNLQVVDYYNYMDLLNDFYTKKVDAIFLNNYTAMYLLHQYPDFVKLINTSISFANGIGILSRADNKENIDRINALLTRFETDGTFVTLYNYNFAFFVNQ</sequence>
<organism evidence="6 7">
    <name type="scientific">Legionella beliardensis</name>
    <dbReference type="NCBI Taxonomy" id="91822"/>
    <lineage>
        <taxon>Bacteria</taxon>
        <taxon>Pseudomonadati</taxon>
        <taxon>Pseudomonadota</taxon>
        <taxon>Gammaproteobacteria</taxon>
        <taxon>Legionellales</taxon>
        <taxon>Legionellaceae</taxon>
        <taxon>Legionella</taxon>
    </lineage>
</organism>
<dbReference type="SUPFAM" id="SSF53850">
    <property type="entry name" value="Periplasmic binding protein-like II"/>
    <property type="match status" value="1"/>
</dbReference>
<evidence type="ECO:0000313" key="6">
    <source>
        <dbReference type="EMBL" id="STX29367.1"/>
    </source>
</evidence>
<dbReference type="GO" id="GO:0030313">
    <property type="term" value="C:cell envelope"/>
    <property type="evidence" value="ECO:0007669"/>
    <property type="project" value="UniProtKB-SubCell"/>
</dbReference>
<evidence type="ECO:0000259" key="5">
    <source>
        <dbReference type="SMART" id="SM00062"/>
    </source>
</evidence>
<dbReference type="Gene3D" id="3.40.190.10">
    <property type="entry name" value="Periplasmic binding protein-like II"/>
    <property type="match status" value="2"/>
</dbReference>
<dbReference type="SMART" id="SM00062">
    <property type="entry name" value="PBPb"/>
    <property type="match status" value="1"/>
</dbReference>
<evidence type="ECO:0000256" key="1">
    <source>
        <dbReference type="ARBA" id="ARBA00004196"/>
    </source>
</evidence>
<evidence type="ECO:0000256" key="2">
    <source>
        <dbReference type="ARBA" id="ARBA00010333"/>
    </source>
</evidence>
<keyword evidence="3" id="KW-0732">Signal</keyword>
<keyword evidence="7" id="KW-1185">Reference proteome</keyword>
<dbReference type="EMBL" id="UGNV01000001">
    <property type="protein sequence ID" value="STX29367.1"/>
    <property type="molecule type" value="Genomic_DNA"/>
</dbReference>
<name>A0A378I2E7_9GAMM</name>
<reference evidence="6 7" key="1">
    <citation type="submission" date="2018-06" db="EMBL/GenBank/DDBJ databases">
        <authorList>
            <consortium name="Pathogen Informatics"/>
            <person name="Doyle S."/>
        </authorList>
    </citation>
    <scope>NUCLEOTIDE SEQUENCE [LARGE SCALE GENOMIC DNA]</scope>
    <source>
        <strain evidence="6 7">NCTC13315</strain>
    </source>
</reference>
<comment type="subcellular location">
    <subcellularLocation>
        <location evidence="1">Cell envelope</location>
    </subcellularLocation>
</comment>
<accession>A0A378I2E7</accession>
<dbReference type="Pfam" id="PF00497">
    <property type="entry name" value="SBP_bac_3"/>
    <property type="match status" value="1"/>
</dbReference>
<dbReference type="Proteomes" id="UP000254968">
    <property type="component" value="Unassembled WGS sequence"/>
</dbReference>
<dbReference type="OrthoDB" id="9768183at2"/>
<gene>
    <name evidence="6" type="primary">artI_2</name>
    <name evidence="6" type="ORF">NCTC13315_01910</name>
</gene>
<feature type="domain" description="Solute-binding protein family 3/N-terminal" evidence="5">
    <location>
        <begin position="23"/>
        <end position="247"/>
    </location>
</feature>
<evidence type="ECO:0000313" key="7">
    <source>
        <dbReference type="Proteomes" id="UP000254968"/>
    </source>
</evidence>
<proteinExistence type="inferred from homology"/>
<dbReference type="RefSeq" id="WP_115303043.1">
    <property type="nucleotide sequence ID" value="NZ_CAAAHO010000002.1"/>
</dbReference>
<evidence type="ECO:0000256" key="4">
    <source>
        <dbReference type="RuleBase" id="RU003744"/>
    </source>
</evidence>
<protein>
    <submittedName>
        <fullName evidence="6">Arginine ABC transporter substrate-binding protein</fullName>
    </submittedName>
</protein>
<dbReference type="AlphaFoldDB" id="A0A378I2E7"/>
<dbReference type="InterPro" id="IPR001638">
    <property type="entry name" value="Solute-binding_3/MltF_N"/>
</dbReference>
<dbReference type="PROSITE" id="PS01039">
    <property type="entry name" value="SBP_BACTERIAL_3"/>
    <property type="match status" value="1"/>
</dbReference>
<comment type="similarity">
    <text evidence="2 4">Belongs to the bacterial solute-binding protein 3 family.</text>
</comment>